<keyword evidence="2" id="KW-0472">Membrane</keyword>
<keyword evidence="2" id="KW-1133">Transmembrane helix</keyword>
<dbReference type="InParanoid" id="A0A517SFF2"/>
<dbReference type="Pfam" id="PF05532">
    <property type="entry name" value="CsbD"/>
    <property type="match status" value="1"/>
</dbReference>
<dbReference type="InterPro" id="IPR036629">
    <property type="entry name" value="YjbJ_sf"/>
</dbReference>
<dbReference type="InterPro" id="IPR050423">
    <property type="entry name" value="UPF0337_stress_rsp"/>
</dbReference>
<reference evidence="4 5" key="1">
    <citation type="submission" date="2019-02" db="EMBL/GenBank/DDBJ databases">
        <title>Deep-cultivation of Planctomycetes and their phenomic and genomic characterization uncovers novel biology.</title>
        <authorList>
            <person name="Wiegand S."/>
            <person name="Jogler M."/>
            <person name="Boedeker C."/>
            <person name="Pinto D."/>
            <person name="Vollmers J."/>
            <person name="Rivas-Marin E."/>
            <person name="Kohn T."/>
            <person name="Peeters S.H."/>
            <person name="Heuer A."/>
            <person name="Rast P."/>
            <person name="Oberbeckmann S."/>
            <person name="Bunk B."/>
            <person name="Jeske O."/>
            <person name="Meyerdierks A."/>
            <person name="Storesund J.E."/>
            <person name="Kallscheuer N."/>
            <person name="Luecker S."/>
            <person name="Lage O.M."/>
            <person name="Pohl T."/>
            <person name="Merkel B.J."/>
            <person name="Hornburger P."/>
            <person name="Mueller R.-W."/>
            <person name="Bruemmer F."/>
            <person name="Labrenz M."/>
            <person name="Spormann A.M."/>
            <person name="Op den Camp H."/>
            <person name="Overmann J."/>
            <person name="Amann R."/>
            <person name="Jetten M.S.M."/>
            <person name="Mascher T."/>
            <person name="Medema M.H."/>
            <person name="Devos D.P."/>
            <person name="Kaster A.-K."/>
            <person name="Ovreas L."/>
            <person name="Rohde M."/>
            <person name="Galperin M.Y."/>
            <person name="Jogler C."/>
        </authorList>
    </citation>
    <scope>NUCLEOTIDE SEQUENCE [LARGE SCALE GENOMIC DNA]</scope>
    <source>
        <strain evidence="4 5">Pan44</strain>
    </source>
</reference>
<organism evidence="4 5">
    <name type="scientific">Caulifigura coniformis</name>
    <dbReference type="NCBI Taxonomy" id="2527983"/>
    <lineage>
        <taxon>Bacteria</taxon>
        <taxon>Pseudomonadati</taxon>
        <taxon>Planctomycetota</taxon>
        <taxon>Planctomycetia</taxon>
        <taxon>Planctomycetales</taxon>
        <taxon>Planctomycetaceae</taxon>
        <taxon>Caulifigura</taxon>
    </lineage>
</organism>
<dbReference type="InterPro" id="IPR008462">
    <property type="entry name" value="CsbD"/>
</dbReference>
<evidence type="ECO:0000256" key="1">
    <source>
        <dbReference type="ARBA" id="ARBA00009129"/>
    </source>
</evidence>
<dbReference type="KEGG" id="ccos:Pan44_28760"/>
<dbReference type="SUPFAM" id="SSF69047">
    <property type="entry name" value="Hypothetical protein YjbJ"/>
    <property type="match status" value="1"/>
</dbReference>
<protein>
    <recommendedName>
        <fullName evidence="3">CsbD-like domain-containing protein</fullName>
    </recommendedName>
</protein>
<sequence>MITRQELEGSWNSVKGKLQERWGQLTDNDLTQFKGDANQLIGAIQAKTGETRRAVEDFLQSAMKNSGSAVQQAVSTAKDYAGQAKQVAGERYEQALEGVQVGMKEAEAMVRRSPMESVAVAFGAGLIAGVVAGLVLKSSRA</sequence>
<proteinExistence type="inferred from homology"/>
<dbReference type="Gene3D" id="1.10.1470.10">
    <property type="entry name" value="YjbJ"/>
    <property type="match status" value="1"/>
</dbReference>
<accession>A0A517SFF2</accession>
<feature type="domain" description="CsbD-like" evidence="3">
    <location>
        <begin position="6"/>
        <end position="57"/>
    </location>
</feature>
<evidence type="ECO:0000313" key="5">
    <source>
        <dbReference type="Proteomes" id="UP000315700"/>
    </source>
</evidence>
<keyword evidence="5" id="KW-1185">Reference proteome</keyword>
<evidence type="ECO:0000313" key="4">
    <source>
        <dbReference type="EMBL" id="QDT54838.1"/>
    </source>
</evidence>
<name>A0A517SFF2_9PLAN</name>
<keyword evidence="2" id="KW-0812">Transmembrane</keyword>
<gene>
    <name evidence="4" type="ORF">Pan44_28760</name>
</gene>
<comment type="similarity">
    <text evidence="1">Belongs to the UPF0337 (CsbD) family.</text>
</comment>
<evidence type="ECO:0000256" key="2">
    <source>
        <dbReference type="SAM" id="Phobius"/>
    </source>
</evidence>
<dbReference type="EMBL" id="CP036271">
    <property type="protein sequence ID" value="QDT54838.1"/>
    <property type="molecule type" value="Genomic_DNA"/>
</dbReference>
<dbReference type="RefSeq" id="WP_197453318.1">
    <property type="nucleotide sequence ID" value="NZ_CP036271.1"/>
</dbReference>
<evidence type="ECO:0000259" key="3">
    <source>
        <dbReference type="Pfam" id="PF05532"/>
    </source>
</evidence>
<dbReference type="PANTHER" id="PTHR34977:SF1">
    <property type="entry name" value="UPF0337 PROTEIN YJBJ"/>
    <property type="match status" value="1"/>
</dbReference>
<dbReference type="PANTHER" id="PTHR34977">
    <property type="entry name" value="UPF0337 PROTEIN YJBJ"/>
    <property type="match status" value="1"/>
</dbReference>
<dbReference type="Proteomes" id="UP000315700">
    <property type="component" value="Chromosome"/>
</dbReference>
<dbReference type="AlphaFoldDB" id="A0A517SFF2"/>
<feature type="transmembrane region" description="Helical" evidence="2">
    <location>
        <begin position="118"/>
        <end position="136"/>
    </location>
</feature>